<sequence length="139" mass="15921">MTKMKLTLLSMLLLSITGCSTLEKNRPSPSQDAPQQETISNSEGKLLPNGVIPSSTNSCIDDMALLKQTRYNEYQAFLKQYGEIMNEYHFLRKNSEIMDKDTKTYLNDMLTMKRDTLCSKIKFNTFQSIKEKMASLMSI</sequence>
<proteinExistence type="predicted"/>
<name>A0A379FTV9_PRORE</name>
<evidence type="ECO:0000313" key="3">
    <source>
        <dbReference type="EMBL" id="SUC32108.1"/>
    </source>
</evidence>
<feature type="compositionally biased region" description="Polar residues" evidence="1">
    <location>
        <begin position="23"/>
        <end position="43"/>
    </location>
</feature>
<feature type="region of interest" description="Disordered" evidence="1">
    <location>
        <begin position="23"/>
        <end position="50"/>
    </location>
</feature>
<evidence type="ECO:0000256" key="2">
    <source>
        <dbReference type="SAM" id="SignalP"/>
    </source>
</evidence>
<evidence type="ECO:0008006" key="5">
    <source>
        <dbReference type="Google" id="ProtNLM"/>
    </source>
</evidence>
<reference evidence="3 4" key="1">
    <citation type="submission" date="2018-06" db="EMBL/GenBank/DDBJ databases">
        <authorList>
            <consortium name="Pathogen Informatics"/>
            <person name="Doyle S."/>
        </authorList>
    </citation>
    <scope>NUCLEOTIDE SEQUENCE [LARGE SCALE GENOMIC DNA]</scope>
    <source>
        <strain evidence="3 4">NCTC11801</strain>
    </source>
</reference>
<evidence type="ECO:0000256" key="1">
    <source>
        <dbReference type="SAM" id="MobiDB-lite"/>
    </source>
</evidence>
<feature type="chain" id="PRO_5017028434" description="Lipoprotein" evidence="2">
    <location>
        <begin position="22"/>
        <end position="139"/>
    </location>
</feature>
<dbReference type="AlphaFoldDB" id="A0A379FTV9"/>
<dbReference type="EMBL" id="UGTZ01000001">
    <property type="protein sequence ID" value="SUC32108.1"/>
    <property type="molecule type" value="Genomic_DNA"/>
</dbReference>
<evidence type="ECO:0000313" key="4">
    <source>
        <dbReference type="Proteomes" id="UP000254208"/>
    </source>
</evidence>
<keyword evidence="2" id="KW-0732">Signal</keyword>
<protein>
    <recommendedName>
        <fullName evidence="5">Lipoprotein</fullName>
    </recommendedName>
</protein>
<organism evidence="3 4">
    <name type="scientific">Providencia rettgeri</name>
    <dbReference type="NCBI Taxonomy" id="587"/>
    <lineage>
        <taxon>Bacteria</taxon>
        <taxon>Pseudomonadati</taxon>
        <taxon>Pseudomonadota</taxon>
        <taxon>Gammaproteobacteria</taxon>
        <taxon>Enterobacterales</taxon>
        <taxon>Morganellaceae</taxon>
        <taxon>Providencia</taxon>
    </lineage>
</organism>
<accession>A0A379FTV9</accession>
<feature type="signal peptide" evidence="2">
    <location>
        <begin position="1"/>
        <end position="21"/>
    </location>
</feature>
<dbReference type="RefSeq" id="WP_115167582.1">
    <property type="nucleotide sequence ID" value="NZ_CP077317.1"/>
</dbReference>
<dbReference type="GeneID" id="93673807"/>
<gene>
    <name evidence="3" type="ORF">NCTC11801_03083</name>
</gene>
<dbReference type="Proteomes" id="UP000254208">
    <property type="component" value="Unassembled WGS sequence"/>
</dbReference>
<dbReference type="PROSITE" id="PS51257">
    <property type="entry name" value="PROKAR_LIPOPROTEIN"/>
    <property type="match status" value="1"/>
</dbReference>